<gene>
    <name evidence="2" type="ORF">GCM10010170_005520</name>
</gene>
<reference evidence="3" key="1">
    <citation type="journal article" date="2019" name="Int. J. Syst. Evol. Microbiol.">
        <title>The Global Catalogue of Microorganisms (GCM) 10K type strain sequencing project: providing services to taxonomists for standard genome sequencing and annotation.</title>
        <authorList>
            <consortium name="The Broad Institute Genomics Platform"/>
            <consortium name="The Broad Institute Genome Sequencing Center for Infectious Disease"/>
            <person name="Wu L."/>
            <person name="Ma J."/>
        </authorList>
    </citation>
    <scope>NUCLEOTIDE SEQUENCE [LARGE SCALE GENOMIC DNA]</scope>
    <source>
        <strain evidence="3">JCM 3272</strain>
    </source>
</reference>
<name>A0ABP5SBU5_9ACTN</name>
<dbReference type="Gene3D" id="3.10.450.50">
    <property type="match status" value="1"/>
</dbReference>
<accession>A0ABP5SBU5</accession>
<keyword evidence="3" id="KW-1185">Reference proteome</keyword>
<dbReference type="SUPFAM" id="SSF54427">
    <property type="entry name" value="NTF2-like"/>
    <property type="match status" value="1"/>
</dbReference>
<dbReference type="InterPro" id="IPR027843">
    <property type="entry name" value="DUF4440"/>
</dbReference>
<dbReference type="Pfam" id="PF14534">
    <property type="entry name" value="DUF4440"/>
    <property type="match status" value="1"/>
</dbReference>
<dbReference type="InterPro" id="IPR032710">
    <property type="entry name" value="NTF2-like_dom_sf"/>
</dbReference>
<feature type="domain" description="DUF4440" evidence="1">
    <location>
        <begin position="7"/>
        <end position="114"/>
    </location>
</feature>
<dbReference type="EMBL" id="BAAARV010000005">
    <property type="protein sequence ID" value="GAA2328681.1"/>
    <property type="molecule type" value="Genomic_DNA"/>
</dbReference>
<evidence type="ECO:0000313" key="3">
    <source>
        <dbReference type="Proteomes" id="UP001501444"/>
    </source>
</evidence>
<dbReference type="Proteomes" id="UP001501444">
    <property type="component" value="Unassembled WGS sequence"/>
</dbReference>
<comment type="caution">
    <text evidence="2">The sequence shown here is derived from an EMBL/GenBank/DDBJ whole genome shotgun (WGS) entry which is preliminary data.</text>
</comment>
<protein>
    <recommendedName>
        <fullName evidence="1">DUF4440 domain-containing protein</fullName>
    </recommendedName>
</protein>
<dbReference type="RefSeq" id="WP_344610588.1">
    <property type="nucleotide sequence ID" value="NZ_BAAARV010000005.1"/>
</dbReference>
<proteinExistence type="predicted"/>
<sequence>MSATEELLAAERRLQAAQLASDVEELDLLVDERLVFTGPDGKLYGKHDDLAVHRSGHQVMTRVEEEDVRVLVDGDLGVTWFLGRLAGTFGGEAFDWRMRYTRTWHRDDVHGWRIVAAHGSPV</sequence>
<evidence type="ECO:0000259" key="1">
    <source>
        <dbReference type="Pfam" id="PF14534"/>
    </source>
</evidence>
<evidence type="ECO:0000313" key="2">
    <source>
        <dbReference type="EMBL" id="GAA2328681.1"/>
    </source>
</evidence>
<organism evidence="2 3">
    <name type="scientific">Dactylosporangium salmoneum</name>
    <dbReference type="NCBI Taxonomy" id="53361"/>
    <lineage>
        <taxon>Bacteria</taxon>
        <taxon>Bacillati</taxon>
        <taxon>Actinomycetota</taxon>
        <taxon>Actinomycetes</taxon>
        <taxon>Micromonosporales</taxon>
        <taxon>Micromonosporaceae</taxon>
        <taxon>Dactylosporangium</taxon>
    </lineage>
</organism>